<dbReference type="SUPFAM" id="SSF52540">
    <property type="entry name" value="P-loop containing nucleoside triphosphate hydrolases"/>
    <property type="match status" value="1"/>
</dbReference>
<comment type="caution">
    <text evidence="1">The sequence shown here is derived from an EMBL/GenBank/DDBJ whole genome shotgun (WGS) entry which is preliminary data.</text>
</comment>
<evidence type="ECO:0000313" key="2">
    <source>
        <dbReference type="Proteomes" id="UP000068016"/>
    </source>
</evidence>
<sequence length="82" mass="8715">MAVALALRVDVLLLDEPFNGLDARSHALLEDALADPARVSTQCIVISSHASINAPGVRDLDLLTMDGYHGTRTEDGTSRTAI</sequence>
<protein>
    <recommendedName>
        <fullName evidence="3">ABC transporter ATP-binding protein</fullName>
    </recommendedName>
</protein>
<evidence type="ECO:0008006" key="3">
    <source>
        <dbReference type="Google" id="ProtNLM"/>
    </source>
</evidence>
<name>A0A108E735_9BURK</name>
<dbReference type="EMBL" id="LPLZ01000079">
    <property type="protein sequence ID" value="KWN05887.1"/>
    <property type="molecule type" value="Genomic_DNA"/>
</dbReference>
<dbReference type="InterPro" id="IPR027417">
    <property type="entry name" value="P-loop_NTPase"/>
</dbReference>
<reference evidence="1 2" key="1">
    <citation type="submission" date="2015-11" db="EMBL/GenBank/DDBJ databases">
        <title>Expanding the genomic diversity of Burkholderia species for the development of highly accurate diagnostics.</title>
        <authorList>
            <person name="Sahl J."/>
            <person name="Keim P."/>
            <person name="Wagner D."/>
        </authorList>
    </citation>
    <scope>NUCLEOTIDE SEQUENCE [LARGE SCALE GENOMIC DNA]</scope>
    <source>
        <strain evidence="1 2">MSMB793WGS</strain>
    </source>
</reference>
<organism evidence="1 2">
    <name type="scientific">Burkholderia territorii</name>
    <dbReference type="NCBI Taxonomy" id="1503055"/>
    <lineage>
        <taxon>Bacteria</taxon>
        <taxon>Pseudomonadati</taxon>
        <taxon>Pseudomonadota</taxon>
        <taxon>Betaproteobacteria</taxon>
        <taxon>Burkholderiales</taxon>
        <taxon>Burkholderiaceae</taxon>
        <taxon>Burkholderia</taxon>
        <taxon>Burkholderia cepacia complex</taxon>
    </lineage>
</organism>
<dbReference type="Proteomes" id="UP000068016">
    <property type="component" value="Unassembled WGS sequence"/>
</dbReference>
<dbReference type="RefSeq" id="WP_060348534.1">
    <property type="nucleotide sequence ID" value="NZ_LPLZ01000079.1"/>
</dbReference>
<dbReference type="Gene3D" id="3.40.50.300">
    <property type="entry name" value="P-loop containing nucleotide triphosphate hydrolases"/>
    <property type="match status" value="1"/>
</dbReference>
<accession>A0A108E735</accession>
<evidence type="ECO:0000313" key="1">
    <source>
        <dbReference type="EMBL" id="KWN05887.1"/>
    </source>
</evidence>
<gene>
    <name evidence="1" type="ORF">WT83_27780</name>
</gene>
<proteinExistence type="predicted"/>
<dbReference type="AlphaFoldDB" id="A0A108E735"/>